<evidence type="ECO:0000313" key="2">
    <source>
        <dbReference type="EMBL" id="KAJ3164272.1"/>
    </source>
</evidence>
<name>A0AAD5XHU0_9FUNG</name>
<dbReference type="AlphaFoldDB" id="A0AAD5XHU0"/>
<protein>
    <submittedName>
        <fullName evidence="2">Uncharacterized protein</fullName>
    </submittedName>
</protein>
<reference evidence="2" key="1">
    <citation type="submission" date="2020-05" db="EMBL/GenBank/DDBJ databases">
        <title>Phylogenomic resolution of chytrid fungi.</title>
        <authorList>
            <person name="Stajich J.E."/>
            <person name="Amses K."/>
            <person name="Simmons R."/>
            <person name="Seto K."/>
            <person name="Myers J."/>
            <person name="Bonds A."/>
            <person name="Quandt C.A."/>
            <person name="Barry K."/>
            <person name="Liu P."/>
            <person name="Grigoriev I."/>
            <person name="Longcore J.E."/>
            <person name="James T.Y."/>
        </authorList>
    </citation>
    <scope>NUCLEOTIDE SEQUENCE</scope>
    <source>
        <strain evidence="2">JEL0379</strain>
    </source>
</reference>
<feature type="non-terminal residue" evidence="2">
    <location>
        <position position="1"/>
    </location>
</feature>
<comment type="caution">
    <text evidence="2">The sequence shown here is derived from an EMBL/GenBank/DDBJ whole genome shotgun (WGS) entry which is preliminary data.</text>
</comment>
<evidence type="ECO:0000313" key="3">
    <source>
        <dbReference type="Proteomes" id="UP001212152"/>
    </source>
</evidence>
<keyword evidence="3" id="KW-1185">Reference proteome</keyword>
<organism evidence="2 3">
    <name type="scientific">Geranomyces variabilis</name>
    <dbReference type="NCBI Taxonomy" id="109894"/>
    <lineage>
        <taxon>Eukaryota</taxon>
        <taxon>Fungi</taxon>
        <taxon>Fungi incertae sedis</taxon>
        <taxon>Chytridiomycota</taxon>
        <taxon>Chytridiomycota incertae sedis</taxon>
        <taxon>Chytridiomycetes</taxon>
        <taxon>Spizellomycetales</taxon>
        <taxon>Powellomycetaceae</taxon>
        <taxon>Geranomyces</taxon>
    </lineage>
</organism>
<feature type="compositionally biased region" description="Polar residues" evidence="1">
    <location>
        <begin position="109"/>
        <end position="118"/>
    </location>
</feature>
<sequence length="232" mass="24489">GALEMVGLDTITENLTASNGVKRVENDFSLDLQAGENITVTGNTISATIPEQHVYTGGTGIEVVDTTINNTMEIVAGLGILVTAIPGGYEISSESLKTERKDNEDDTTPDNANDTLTDVQPPETVETTSTIPDIFPPPLVGFPIIPVPPVVPAAIVMPLPTLLGGLSAASSLFGSVFGYQREREKNSDGSYTLDSGGNYTWTDGSNTAIVSDKTSRLTRLLMDDWPEDVTGG</sequence>
<proteinExistence type="predicted"/>
<accession>A0AAD5XHU0</accession>
<evidence type="ECO:0000256" key="1">
    <source>
        <dbReference type="SAM" id="MobiDB-lite"/>
    </source>
</evidence>
<gene>
    <name evidence="2" type="ORF">HDU87_003879</name>
</gene>
<dbReference type="Proteomes" id="UP001212152">
    <property type="component" value="Unassembled WGS sequence"/>
</dbReference>
<feature type="region of interest" description="Disordered" evidence="1">
    <location>
        <begin position="93"/>
        <end position="130"/>
    </location>
</feature>
<dbReference type="EMBL" id="JADGJQ010000293">
    <property type="protein sequence ID" value="KAJ3164272.1"/>
    <property type="molecule type" value="Genomic_DNA"/>
</dbReference>
<feature type="non-terminal residue" evidence="2">
    <location>
        <position position="232"/>
    </location>
</feature>